<dbReference type="GO" id="GO:0000949">
    <property type="term" value="P:aromatic amino acid family catabolic process to alcohol via Ehrlich pathway"/>
    <property type="evidence" value="ECO:0007669"/>
    <property type="project" value="TreeGrafter"/>
</dbReference>
<dbReference type="OrthoDB" id="3970464at2759"/>
<dbReference type="Gene3D" id="3.40.50.1220">
    <property type="entry name" value="TPP-binding domain"/>
    <property type="match status" value="1"/>
</dbReference>
<feature type="domain" description="Thiamine pyrophosphate enzyme N-terminal TPP-binding" evidence="11">
    <location>
        <begin position="788"/>
        <end position="896"/>
    </location>
</feature>
<dbReference type="Gene3D" id="3.40.50.970">
    <property type="match status" value="2"/>
</dbReference>
<protein>
    <submittedName>
        <fullName evidence="15">Pyruvate decarboxylase</fullName>
    </submittedName>
</protein>
<feature type="domain" description="Thiamine pyrophosphate enzyme central" evidence="9">
    <location>
        <begin position="982"/>
        <end position="1102"/>
    </location>
</feature>
<dbReference type="InterPro" id="IPR000399">
    <property type="entry name" value="TPP-bd_CS"/>
</dbReference>
<dbReference type="PANTHER" id="PTHR43452">
    <property type="entry name" value="PYRUVATE DECARBOXYLASE"/>
    <property type="match status" value="1"/>
</dbReference>
<dbReference type="CDD" id="cd07038">
    <property type="entry name" value="TPP_PYR_PDC_IPDC_like"/>
    <property type="match status" value="1"/>
</dbReference>
<gene>
    <name evidence="15" type="ORF">PROFUN_14653</name>
</gene>
<evidence type="ECO:0000259" key="14">
    <source>
        <dbReference type="Pfam" id="PF24671"/>
    </source>
</evidence>
<evidence type="ECO:0000259" key="9">
    <source>
        <dbReference type="Pfam" id="PF00205"/>
    </source>
</evidence>
<accession>A0A2P6MMQ7</accession>
<keyword evidence="16" id="KW-1185">Reference proteome</keyword>
<dbReference type="GO" id="GO:0030976">
    <property type="term" value="F:thiamine pyrophosphate binding"/>
    <property type="evidence" value="ECO:0007669"/>
    <property type="project" value="InterPro"/>
</dbReference>
<dbReference type="Pfam" id="PF24656">
    <property type="entry name" value="CEPT76_peptidase"/>
    <property type="match status" value="1"/>
</dbReference>
<evidence type="ECO:0000259" key="10">
    <source>
        <dbReference type="Pfam" id="PF02775"/>
    </source>
</evidence>
<keyword evidence="15" id="KW-0670">Pyruvate</keyword>
<dbReference type="GO" id="GO:0005829">
    <property type="term" value="C:cytosol"/>
    <property type="evidence" value="ECO:0007669"/>
    <property type="project" value="TreeGrafter"/>
</dbReference>
<feature type="compositionally biased region" description="Basic and acidic residues" evidence="8">
    <location>
        <begin position="1130"/>
        <end position="1144"/>
    </location>
</feature>
<dbReference type="CDD" id="cd02005">
    <property type="entry name" value="TPP_PDC_IPDC"/>
    <property type="match status" value="1"/>
</dbReference>
<dbReference type="InterPro" id="IPR047214">
    <property type="entry name" value="TPP_PDC_IPDC"/>
</dbReference>
<reference evidence="15 16" key="1">
    <citation type="journal article" date="2018" name="Genome Biol. Evol.">
        <title>Multiple Roots of Fruiting Body Formation in Amoebozoa.</title>
        <authorList>
            <person name="Hillmann F."/>
            <person name="Forbes G."/>
            <person name="Novohradska S."/>
            <person name="Ferling I."/>
            <person name="Riege K."/>
            <person name="Groth M."/>
            <person name="Westermann M."/>
            <person name="Marz M."/>
            <person name="Spaller T."/>
            <person name="Winckler T."/>
            <person name="Schaap P."/>
            <person name="Glockner G."/>
        </authorList>
    </citation>
    <scope>NUCLEOTIDE SEQUENCE [LARGE SCALE GENOMIC DNA]</scope>
    <source>
        <strain evidence="15 16">Jena</strain>
    </source>
</reference>
<dbReference type="PROSITE" id="PS00187">
    <property type="entry name" value="TPP_ENZYMES"/>
    <property type="match status" value="1"/>
</dbReference>
<keyword evidence="4" id="KW-0210">Decarboxylase</keyword>
<dbReference type="InterPro" id="IPR012001">
    <property type="entry name" value="Thiamin_PyroP_enz_TPP-bd_dom"/>
</dbReference>
<dbReference type="InterPro" id="IPR056292">
    <property type="entry name" value="DRC7_C"/>
</dbReference>
<keyword evidence="6" id="KW-0786">Thiamine pyrophosphate</keyword>
<dbReference type="InterPro" id="IPR011766">
    <property type="entry name" value="TPP_enzyme_TPP-bd"/>
</dbReference>
<dbReference type="STRING" id="1890364.A0A2P6MMQ7"/>
<dbReference type="Pfam" id="PF02776">
    <property type="entry name" value="TPP_enzyme_N"/>
    <property type="match status" value="1"/>
</dbReference>
<feature type="domain" description="CEP76/DRC7 peptidase-like" evidence="12">
    <location>
        <begin position="216"/>
        <end position="291"/>
    </location>
</feature>
<evidence type="ECO:0000256" key="1">
    <source>
        <dbReference type="ARBA" id="ARBA00001964"/>
    </source>
</evidence>
<keyword evidence="5" id="KW-0460">Magnesium</keyword>
<dbReference type="InterPro" id="IPR029035">
    <property type="entry name" value="DHS-like_NAD/FAD-binding_dom"/>
</dbReference>
<evidence type="ECO:0000259" key="12">
    <source>
        <dbReference type="Pfam" id="PF24656"/>
    </source>
</evidence>
<name>A0A2P6MMQ7_9EUKA</name>
<dbReference type="SUPFAM" id="SSF52518">
    <property type="entry name" value="Thiamin diphosphate-binding fold (THDP-binding)"/>
    <property type="match status" value="2"/>
</dbReference>
<evidence type="ECO:0000259" key="11">
    <source>
        <dbReference type="Pfam" id="PF02776"/>
    </source>
</evidence>
<dbReference type="FunFam" id="3.40.50.970:FF:000024">
    <property type="entry name" value="Pyruvate decarboxylase isozyme"/>
    <property type="match status" value="1"/>
</dbReference>
<dbReference type="InterPro" id="IPR047213">
    <property type="entry name" value="TPP_PYR_PDC_IPDC-like"/>
</dbReference>
<dbReference type="InterPro" id="IPR012110">
    <property type="entry name" value="PDC/IPDC-like"/>
</dbReference>
<dbReference type="GO" id="GO:0004737">
    <property type="term" value="F:pyruvate decarboxylase activity"/>
    <property type="evidence" value="ECO:0007669"/>
    <property type="project" value="TreeGrafter"/>
</dbReference>
<dbReference type="Pfam" id="PF00205">
    <property type="entry name" value="TPP_enzyme_M"/>
    <property type="match status" value="1"/>
</dbReference>
<dbReference type="PANTHER" id="PTHR43452:SF30">
    <property type="entry name" value="PYRUVATE DECARBOXYLASE ISOZYME 1-RELATED"/>
    <property type="match status" value="1"/>
</dbReference>
<dbReference type="InterPro" id="IPR012000">
    <property type="entry name" value="Thiamin_PyroP_enz_cen_dom"/>
</dbReference>
<keyword evidence="3" id="KW-0479">Metal-binding</keyword>
<feature type="domain" description="Thiamine pyrophosphate enzyme TPP-binding" evidence="10">
    <location>
        <begin position="1186"/>
        <end position="1303"/>
    </location>
</feature>
<dbReference type="InterPro" id="IPR056291">
    <property type="entry name" value="MORN_DRC7"/>
</dbReference>
<feature type="compositionally biased region" description="Polar residues" evidence="8">
    <location>
        <begin position="184"/>
        <end position="196"/>
    </location>
</feature>
<dbReference type="InterPro" id="IPR029061">
    <property type="entry name" value="THDP-binding"/>
</dbReference>
<evidence type="ECO:0000256" key="8">
    <source>
        <dbReference type="SAM" id="MobiDB-lite"/>
    </source>
</evidence>
<feature type="region of interest" description="Disordered" evidence="8">
    <location>
        <begin position="1122"/>
        <end position="1144"/>
    </location>
</feature>
<feature type="domain" description="Dynein regulatory complex subunit 7 MORN" evidence="13">
    <location>
        <begin position="329"/>
        <end position="574"/>
    </location>
</feature>
<evidence type="ECO:0000256" key="3">
    <source>
        <dbReference type="ARBA" id="ARBA00022723"/>
    </source>
</evidence>
<sequence>MSHQPQNSTENNSEEIAVLQHVGVFRSGFTQHYSQRPTLLLTPKNEHGLEKLVCTTIKPTKLPYKELYTVNGCAKFVTDYFKYVPLEEPHSLPEVMPSPNYTFREQQGNSFDLSIVLASLLIGMKSSIFINVTDIFAGAGFDAYCTKVEPEVSTTYDKLLVKRPVLESSFLTKKKDTPERVPSRTVTPVSSKTGDLTDTRPGSAVLGVSTTEFLGKRVHCWVLVLPHKTDNEGPIFIEPSTGEKFNANEECGYLGIESVWNHQNYWVNMQEYNVDQQQGTSFILQDMAKWEFASHALEVPTSWTNRIELSREQFYSRYPGSQKKILYHRYGMIRQINVYSDDERTILIEQQEFFLNRKDALEFRKRKFNEGKTIEQFERGRSYDLREIVTIENQRKEMHFWRGTHVEGLISRIVIFGRKVVETYGDRDDHLIYRSATLDPTLKDDTLTKISDGRKLEAVRKMTQKYAQNPTTPADKDLCKITFHLDAKKTEVKLNDGVGLKTGRIYTKEGKTRGFQADLFLGTKPGHQELTEDYQKYTAMEKECAAKLKDTDREFANITLDRRREEEHVELKYSVYDVRRNPQRQARHQNSAQVEESLPEKQDYLSIFIASVLENGRKQMNKDTARIIVDAALKSFKDRLSQKEKLLNARLEKESKAMRKRVTLMNKSQDMETEEELEHQRFIAETTFRKRILEQRMKRVSSGITFVQLVLKEEQHYDTLPSKIEEFTKKIRSDARKELSNCFGGKFSAGGVTCSGESENSVVVKFVENIRTKRTQRGQKQARMSKTNLSQYLFSRLKEIGCDHVFGVPGDFILSLFVELNKSPVKYVGTCNELNAAYAADAYARIKGIGAVATTYGVGELSAINGVAGSYAERLPIVVITGAPGTTKESSGLPLHHTLGDYAVPRDIYSKVTVGHFHLNQNNKHVAAEEIDRLLVTCLKESRPVYLSIPQDLVDMEMSAPKDSIKSMIKIELDNEAFDEALNEAVEAINKAKQPIFVADVGLKRMGLKKQFEGLLKASGIPFAALMMGKCLVDEEHEQFIGLYMGDNSREYVRERVNSSDLVVFFGMVKTDFNTGTFTINIPNKRSIDIHDNSVRIQNHTYDKIHMSNFIEGLTQKVNKRDPSSMNIKKASEGCSHRKTQDYEPQKGAPLKVNRLFQRFSKYIPDNSIVVAETGVSLFAAAETMMPRNCDFIAQIFYGSIGYTIGATLGAAVAAPEKKTFLFVGDGSLQVTVQDISTMIRYGTKPTIVVLNNDGYTIERLIIDGSFNDIQMWKYAMLPEVFGGRRGETAKTEDELEQVLTKIGLKEFNLIEVFTDKMDATQSLVSAGKGMARLG</sequence>
<evidence type="ECO:0000313" key="16">
    <source>
        <dbReference type="Proteomes" id="UP000241769"/>
    </source>
</evidence>
<evidence type="ECO:0000256" key="6">
    <source>
        <dbReference type="ARBA" id="ARBA00023052"/>
    </source>
</evidence>
<comment type="caution">
    <text evidence="15">The sequence shown here is derived from an EMBL/GenBank/DDBJ whole genome shotgun (WGS) entry which is preliminary data.</text>
</comment>
<dbReference type="Pfam" id="PF24671">
    <property type="entry name" value="DRC7_C"/>
    <property type="match status" value="1"/>
</dbReference>
<dbReference type="EMBL" id="MDYQ01000718">
    <property type="protein sequence ID" value="PRP72990.1"/>
    <property type="molecule type" value="Genomic_DNA"/>
</dbReference>
<evidence type="ECO:0000313" key="15">
    <source>
        <dbReference type="EMBL" id="PRP72990.1"/>
    </source>
</evidence>
<evidence type="ECO:0000256" key="7">
    <source>
        <dbReference type="ARBA" id="ARBA00023239"/>
    </source>
</evidence>
<keyword evidence="7" id="KW-0456">Lyase</keyword>
<dbReference type="InterPro" id="IPR056290">
    <property type="entry name" value="CEPT76/DRC7_peptidase-like_dom"/>
</dbReference>
<dbReference type="InParanoid" id="A0A2P6MMQ7"/>
<feature type="region of interest" description="Disordered" evidence="8">
    <location>
        <begin position="176"/>
        <end position="201"/>
    </location>
</feature>
<evidence type="ECO:0000259" key="13">
    <source>
        <dbReference type="Pfam" id="PF24667"/>
    </source>
</evidence>
<evidence type="ECO:0000256" key="5">
    <source>
        <dbReference type="ARBA" id="ARBA00022842"/>
    </source>
</evidence>
<organism evidence="15 16">
    <name type="scientific">Planoprotostelium fungivorum</name>
    <dbReference type="NCBI Taxonomy" id="1890364"/>
    <lineage>
        <taxon>Eukaryota</taxon>
        <taxon>Amoebozoa</taxon>
        <taxon>Evosea</taxon>
        <taxon>Variosea</taxon>
        <taxon>Cavosteliida</taxon>
        <taxon>Cavosteliaceae</taxon>
        <taxon>Planoprotostelium</taxon>
    </lineage>
</organism>
<feature type="domain" description="Dynein regulatory complex subunit 7 C-terminal" evidence="14">
    <location>
        <begin position="619"/>
        <end position="700"/>
    </location>
</feature>
<dbReference type="SUPFAM" id="SSF52467">
    <property type="entry name" value="DHS-like NAD/FAD-binding domain"/>
    <property type="match status" value="1"/>
</dbReference>
<dbReference type="Pfam" id="PF24667">
    <property type="entry name" value="MORN_DRC7"/>
    <property type="match status" value="1"/>
</dbReference>
<dbReference type="GO" id="GO:0000287">
    <property type="term" value="F:magnesium ion binding"/>
    <property type="evidence" value="ECO:0007669"/>
    <property type="project" value="InterPro"/>
</dbReference>
<dbReference type="Pfam" id="PF02775">
    <property type="entry name" value="TPP_enzyme_C"/>
    <property type="match status" value="1"/>
</dbReference>
<comment type="cofactor">
    <cofactor evidence="1">
        <name>thiamine diphosphate</name>
        <dbReference type="ChEBI" id="CHEBI:58937"/>
    </cofactor>
</comment>
<comment type="similarity">
    <text evidence="2">Belongs to the TPP enzyme family.</text>
</comment>
<proteinExistence type="inferred from homology"/>
<evidence type="ECO:0000256" key="4">
    <source>
        <dbReference type="ARBA" id="ARBA00022793"/>
    </source>
</evidence>
<evidence type="ECO:0000256" key="2">
    <source>
        <dbReference type="ARBA" id="ARBA00007812"/>
    </source>
</evidence>
<dbReference type="Proteomes" id="UP000241769">
    <property type="component" value="Unassembled WGS sequence"/>
</dbReference>